<evidence type="ECO:0000313" key="1">
    <source>
        <dbReference type="EMBL" id="GGG09497.1"/>
    </source>
</evidence>
<organism evidence="1 2">
    <name type="scientific">Paenibacillus abyssi</name>
    <dbReference type="NCBI Taxonomy" id="1340531"/>
    <lineage>
        <taxon>Bacteria</taxon>
        <taxon>Bacillati</taxon>
        <taxon>Bacillota</taxon>
        <taxon>Bacilli</taxon>
        <taxon>Bacillales</taxon>
        <taxon>Paenibacillaceae</taxon>
        <taxon>Paenibacillus</taxon>
    </lineage>
</organism>
<evidence type="ECO:0000313" key="2">
    <source>
        <dbReference type="Proteomes" id="UP000644756"/>
    </source>
</evidence>
<reference evidence="1" key="2">
    <citation type="submission" date="2020-09" db="EMBL/GenBank/DDBJ databases">
        <authorList>
            <person name="Sun Q."/>
            <person name="Zhou Y."/>
        </authorList>
    </citation>
    <scope>NUCLEOTIDE SEQUENCE</scope>
    <source>
        <strain evidence="1">CGMCC 1.12987</strain>
    </source>
</reference>
<dbReference type="AlphaFoldDB" id="A0A917D5D2"/>
<dbReference type="Proteomes" id="UP000644756">
    <property type="component" value="Unassembled WGS sequence"/>
</dbReference>
<gene>
    <name evidence="1" type="ORF">GCM10010916_27930</name>
</gene>
<accession>A0A917D5D2</accession>
<dbReference type="RefSeq" id="WP_188531684.1">
    <property type="nucleotide sequence ID" value="NZ_BMGR01000009.1"/>
</dbReference>
<proteinExistence type="predicted"/>
<dbReference type="EMBL" id="BMGR01000009">
    <property type="protein sequence ID" value="GGG09497.1"/>
    <property type="molecule type" value="Genomic_DNA"/>
</dbReference>
<protein>
    <submittedName>
        <fullName evidence="1">Uncharacterized protein</fullName>
    </submittedName>
</protein>
<comment type="caution">
    <text evidence="1">The sequence shown here is derived from an EMBL/GenBank/DDBJ whole genome shotgun (WGS) entry which is preliminary data.</text>
</comment>
<keyword evidence="2" id="KW-1185">Reference proteome</keyword>
<sequence length="99" mass="11155">MSANPSSDPAEQKIRRILDPAHPLSKSDVIWVLEWIKKKVADEDPSLLGLSQPRLLKSFHCFAEAAMFLIHHRLGYDHETNRLRATLAEAVHGISRSTS</sequence>
<reference evidence="1" key="1">
    <citation type="journal article" date="2014" name="Int. J. Syst. Evol. Microbiol.">
        <title>Complete genome sequence of Corynebacterium casei LMG S-19264T (=DSM 44701T), isolated from a smear-ripened cheese.</title>
        <authorList>
            <consortium name="US DOE Joint Genome Institute (JGI-PGF)"/>
            <person name="Walter F."/>
            <person name="Albersmeier A."/>
            <person name="Kalinowski J."/>
            <person name="Ruckert C."/>
        </authorList>
    </citation>
    <scope>NUCLEOTIDE SEQUENCE</scope>
    <source>
        <strain evidence="1">CGMCC 1.12987</strain>
    </source>
</reference>
<name>A0A917D5D2_9BACL</name>